<comment type="caution">
    <text evidence="5">The sequence shown here is derived from an EMBL/GenBank/DDBJ whole genome shotgun (WGS) entry which is preliminary data.</text>
</comment>
<dbReference type="Proteomes" id="UP000474296">
    <property type="component" value="Unassembled WGS sequence"/>
</dbReference>
<dbReference type="Gene3D" id="1.25.40.20">
    <property type="entry name" value="Ankyrin repeat-containing domain"/>
    <property type="match status" value="1"/>
</dbReference>
<keyword evidence="2 3" id="KW-0040">ANK repeat</keyword>
<dbReference type="InterPro" id="IPR002110">
    <property type="entry name" value="Ankyrin_rpt"/>
</dbReference>
<dbReference type="PROSITE" id="PS50297">
    <property type="entry name" value="ANK_REP_REGION"/>
    <property type="match status" value="1"/>
</dbReference>
<dbReference type="SUPFAM" id="SSF48403">
    <property type="entry name" value="Ankyrin repeat"/>
    <property type="match status" value="1"/>
</dbReference>
<evidence type="ECO:0000313" key="5">
    <source>
        <dbReference type="EMBL" id="NER17112.1"/>
    </source>
</evidence>
<sequence length="143" mass="16068">MNKSILIISFFICNFLFAQELTKDFVIALKGDDVTTFNTLISEENKNDCFDAGSTDYTLLALTLKTNAQSCFNLLLEQEVDLEKECSGKTPLMYAAKYGRLEMAKALIKNGAKPNTENNKGRTALAYATKYKQEAMIDYFKSL</sequence>
<feature type="signal peptide" evidence="4">
    <location>
        <begin position="1"/>
        <end position="18"/>
    </location>
</feature>
<dbReference type="Pfam" id="PF12796">
    <property type="entry name" value="Ank_2"/>
    <property type="match status" value="1"/>
</dbReference>
<evidence type="ECO:0000256" key="3">
    <source>
        <dbReference type="PROSITE-ProRule" id="PRU00023"/>
    </source>
</evidence>
<dbReference type="SMART" id="SM00248">
    <property type="entry name" value="ANK"/>
    <property type="match status" value="2"/>
</dbReference>
<dbReference type="PANTHER" id="PTHR24189:SF50">
    <property type="entry name" value="ANKYRIN REPEAT AND SOCS BOX PROTEIN 2"/>
    <property type="match status" value="1"/>
</dbReference>
<dbReference type="InterPro" id="IPR050745">
    <property type="entry name" value="Multifunctional_regulatory"/>
</dbReference>
<feature type="repeat" description="ANK" evidence="3">
    <location>
        <begin position="87"/>
        <end position="119"/>
    </location>
</feature>
<evidence type="ECO:0000256" key="4">
    <source>
        <dbReference type="SAM" id="SignalP"/>
    </source>
</evidence>
<accession>A0A6M0CHW2</accession>
<keyword evidence="6" id="KW-1185">Reference proteome</keyword>
<dbReference type="RefSeq" id="WP_164031271.1">
    <property type="nucleotide sequence ID" value="NZ_JAABOQ010000003.1"/>
</dbReference>
<name>A0A6M0CHW2_9FLAO</name>
<dbReference type="PROSITE" id="PS50088">
    <property type="entry name" value="ANK_REPEAT"/>
    <property type="match status" value="1"/>
</dbReference>
<dbReference type="EMBL" id="JAABOQ010000003">
    <property type="protein sequence ID" value="NER17112.1"/>
    <property type="molecule type" value="Genomic_DNA"/>
</dbReference>
<proteinExistence type="predicted"/>
<gene>
    <name evidence="5" type="ORF">GWK10_07815</name>
</gene>
<evidence type="ECO:0000313" key="6">
    <source>
        <dbReference type="Proteomes" id="UP000474296"/>
    </source>
</evidence>
<keyword evidence="4" id="KW-0732">Signal</keyword>
<dbReference type="InterPro" id="IPR036770">
    <property type="entry name" value="Ankyrin_rpt-contain_sf"/>
</dbReference>
<dbReference type="AlphaFoldDB" id="A0A6M0CHW2"/>
<dbReference type="PANTHER" id="PTHR24189">
    <property type="entry name" value="MYOTROPHIN"/>
    <property type="match status" value="1"/>
</dbReference>
<keyword evidence="1" id="KW-0677">Repeat</keyword>
<evidence type="ECO:0000256" key="2">
    <source>
        <dbReference type="ARBA" id="ARBA00023043"/>
    </source>
</evidence>
<protein>
    <submittedName>
        <fullName evidence="5">Uncharacterized protein</fullName>
    </submittedName>
</protein>
<reference evidence="5 6" key="1">
    <citation type="submission" date="2020-01" db="EMBL/GenBank/DDBJ databases">
        <title>Spongiivirga citrea KCTC 32990T.</title>
        <authorList>
            <person name="Wang G."/>
        </authorList>
    </citation>
    <scope>NUCLEOTIDE SEQUENCE [LARGE SCALE GENOMIC DNA]</scope>
    <source>
        <strain evidence="5 6">KCTC 32990</strain>
    </source>
</reference>
<evidence type="ECO:0000256" key="1">
    <source>
        <dbReference type="ARBA" id="ARBA00022737"/>
    </source>
</evidence>
<feature type="chain" id="PRO_5026939956" evidence="4">
    <location>
        <begin position="19"/>
        <end position="143"/>
    </location>
</feature>
<organism evidence="5 6">
    <name type="scientific">Spongiivirga citrea</name>
    <dbReference type="NCBI Taxonomy" id="1481457"/>
    <lineage>
        <taxon>Bacteria</taxon>
        <taxon>Pseudomonadati</taxon>
        <taxon>Bacteroidota</taxon>
        <taxon>Flavobacteriia</taxon>
        <taxon>Flavobacteriales</taxon>
        <taxon>Flavobacteriaceae</taxon>
        <taxon>Spongiivirga</taxon>
    </lineage>
</organism>